<keyword evidence="6" id="KW-1185">Reference proteome</keyword>
<organism evidence="5 6">
    <name type="scientific">Escherichia phage ESCO13</name>
    <dbReference type="NCBI Taxonomy" id="1881104"/>
    <lineage>
        <taxon>Viruses</taxon>
        <taxon>Duplodnaviria</taxon>
        <taxon>Heunggongvirae</taxon>
        <taxon>Uroviricota</taxon>
        <taxon>Caudoviricetes</taxon>
        <taxon>Stephanstirmvirinae</taxon>
        <taxon>Phapecoctavirus</taxon>
        <taxon>Phapecoctavirus ESCO13</taxon>
    </lineage>
</organism>
<name>A0A1D7XFM1_9CAUD</name>
<protein>
    <submittedName>
        <fullName evidence="5">Anaerobic ribonucleoside-triphosphate reductase</fullName>
    </submittedName>
</protein>
<dbReference type="GO" id="GO:0009265">
    <property type="term" value="P:2'-deoxyribonucleotide biosynthetic process"/>
    <property type="evidence" value="ECO:0007669"/>
    <property type="project" value="TreeGrafter"/>
</dbReference>
<dbReference type="NCBIfam" id="TIGR02487">
    <property type="entry name" value="NrdD"/>
    <property type="match status" value="1"/>
</dbReference>
<evidence type="ECO:0000256" key="3">
    <source>
        <dbReference type="SAM" id="MobiDB-lite"/>
    </source>
</evidence>
<dbReference type="GO" id="GO:0006260">
    <property type="term" value="P:DNA replication"/>
    <property type="evidence" value="ECO:0007669"/>
    <property type="project" value="InterPro"/>
</dbReference>
<feature type="region of interest" description="Disordered" evidence="3">
    <location>
        <begin position="585"/>
        <end position="604"/>
    </location>
</feature>
<evidence type="ECO:0000256" key="2">
    <source>
        <dbReference type="PROSITE-ProRule" id="PRU00493"/>
    </source>
</evidence>
<dbReference type="SUPFAM" id="SSF51998">
    <property type="entry name" value="PFL-like glycyl radical enzymes"/>
    <property type="match status" value="1"/>
</dbReference>
<dbReference type="Gene3D" id="3.20.70.20">
    <property type="match status" value="1"/>
</dbReference>
<dbReference type="Pfam" id="PF13597">
    <property type="entry name" value="NRDD"/>
    <property type="match status" value="1"/>
</dbReference>
<evidence type="ECO:0000259" key="4">
    <source>
        <dbReference type="PROSITE" id="PS51149"/>
    </source>
</evidence>
<dbReference type="Proteomes" id="UP000225358">
    <property type="component" value="Segment"/>
</dbReference>
<dbReference type="GO" id="GO:0004748">
    <property type="term" value="F:ribonucleoside-diphosphate reductase activity, thioredoxin disulfide as acceptor"/>
    <property type="evidence" value="ECO:0007669"/>
    <property type="project" value="TreeGrafter"/>
</dbReference>
<sequence>MKDLYQDVFSFLDRTSETYTRENANKPSHLVNTHRDLLAGILSKHMAMTQILPKNLSEWHTEGFGHIHDLDYLLSPLTNCCLVNYQDMLENGFKIGAAQIEKPKSIGVATTVLTQIIQAVASSQYGGQTCAHIDKGLSPYVEASFLKNMEITKRRYGCYARKEALEMTEQDVYDAMQTLLYQVNTLMSVNGQSPFITISMGLDTSVFGRMITANYLKVHSNGLGKDHVTPVFPKVIFFLQEGVNMKPSDPNYDLKQQALACCADRIYPDFISVPLNKEVTGSADGTVTSMGCRSFLSYYATEQGEKYDGRFNLGVVSINLPLIAAEARSKGESFTDLLNKHMEIAYDAHMLRVNRIRHTKASENPILFMEGALARLNANDEIGALFEGGYASISIGYVGLAEALEILYPEEKDKKELGKNILQHMKDVCAVFKERSKLAFSLYGTPAESLCYKFATALNEKYPGLVERDYLTNSFHQPVWLVTNPFEKWDYEAGFAQISNGGNISYVETPNLKNNLEALETLVDYAYEHIHYFGINQPVDQCFKCGFHGEFKATAKGFECPNCGNHEEETISVVRRVSGYLSAPNSRPYNKGKMQEVLQREKHL</sequence>
<proteinExistence type="predicted"/>
<feature type="domain" description="Glycine radical" evidence="4">
    <location>
        <begin position="481"/>
        <end position="604"/>
    </location>
</feature>
<dbReference type="GO" id="GO:0008998">
    <property type="term" value="F:ribonucleoside-triphosphate reductase (thioredoxin) activity"/>
    <property type="evidence" value="ECO:0007669"/>
    <property type="project" value="InterPro"/>
</dbReference>
<evidence type="ECO:0000313" key="6">
    <source>
        <dbReference type="Proteomes" id="UP000225358"/>
    </source>
</evidence>
<keyword evidence="1 2" id="KW-0556">Organic radical</keyword>
<gene>
    <name evidence="5" type="ORF">ESCO13_00230</name>
</gene>
<dbReference type="InterPro" id="IPR012833">
    <property type="entry name" value="NrdD"/>
</dbReference>
<dbReference type="PANTHER" id="PTHR21075:SF0">
    <property type="entry name" value="ANAEROBIC RIBONUCLEOSIDE-TRIPHOSPHATE REDUCTASE"/>
    <property type="match status" value="1"/>
</dbReference>
<feature type="modified residue" description="Glycine radical" evidence="2">
    <location>
        <position position="579"/>
    </location>
</feature>
<dbReference type="InterPro" id="IPR001150">
    <property type="entry name" value="Gly_radical"/>
</dbReference>
<dbReference type="PROSITE" id="PS51149">
    <property type="entry name" value="GLY_RADICAL_2"/>
    <property type="match status" value="1"/>
</dbReference>
<evidence type="ECO:0000313" key="5">
    <source>
        <dbReference type="EMBL" id="AOQ27349.1"/>
    </source>
</evidence>
<dbReference type="EMBL" id="KX552041">
    <property type="protein sequence ID" value="AOQ27349.1"/>
    <property type="molecule type" value="Genomic_DNA"/>
</dbReference>
<dbReference type="PANTHER" id="PTHR21075">
    <property type="entry name" value="ANAEROBIC RIBONUCLEOSIDE-TRIPHOSPHATE REDUCTASE"/>
    <property type="match status" value="1"/>
</dbReference>
<dbReference type="NCBIfam" id="NF006732">
    <property type="entry name" value="PRK09263.1"/>
    <property type="match status" value="1"/>
</dbReference>
<accession>A0A1D7XFM1</accession>
<reference evidence="5" key="1">
    <citation type="submission" date="2017-02" db="EMBL/GenBank/DDBJ databases">
        <title>Complete genome sequence of two Escherichia coli phages, vB_EcoM_ ESCO5 and vB_EcoM_ESCO13, which are related to phAPEC8.</title>
        <authorList>
            <person name="Trotereau A."/>
            <person name="Gonnet M."/>
            <person name="Viardot A."/>
            <person name="Lalmanach A.-C."/>
            <person name="Guabiraba R."/>
            <person name="Chanteloup N."/>
            <person name="Schouler C."/>
        </authorList>
    </citation>
    <scope>NUCLEOTIDE SEQUENCE [LARGE SCALE GENOMIC DNA]</scope>
</reference>
<evidence type="ECO:0000256" key="1">
    <source>
        <dbReference type="ARBA" id="ARBA00022818"/>
    </source>
</evidence>